<organism evidence="4 5">
    <name type="scientific">Amphritea japonica ATCC BAA-1530</name>
    <dbReference type="NCBI Taxonomy" id="1278309"/>
    <lineage>
        <taxon>Bacteria</taxon>
        <taxon>Pseudomonadati</taxon>
        <taxon>Pseudomonadota</taxon>
        <taxon>Gammaproteobacteria</taxon>
        <taxon>Oceanospirillales</taxon>
        <taxon>Oceanospirillaceae</taxon>
        <taxon>Amphritea</taxon>
    </lineage>
</organism>
<feature type="coiled-coil region" evidence="1">
    <location>
        <begin position="339"/>
        <end position="366"/>
    </location>
</feature>
<evidence type="ECO:0000256" key="2">
    <source>
        <dbReference type="SAM" id="MobiDB-lite"/>
    </source>
</evidence>
<feature type="domain" description="KfrA N-terminal DNA-binding" evidence="3">
    <location>
        <begin position="9"/>
        <end position="122"/>
    </location>
</feature>
<feature type="compositionally biased region" description="Basic and acidic residues" evidence="2">
    <location>
        <begin position="269"/>
        <end position="280"/>
    </location>
</feature>
<dbReference type="OrthoDB" id="6113574at2"/>
<keyword evidence="1" id="KW-0175">Coiled coil</keyword>
<keyword evidence="5" id="KW-1185">Reference proteome</keyword>
<dbReference type="KEGG" id="ajp:AMJAP_1512"/>
<dbReference type="Pfam" id="PF11740">
    <property type="entry name" value="KfrA_N"/>
    <property type="match status" value="1"/>
</dbReference>
<sequence>MSQQISTEAFNKAADVMLKNGKSPNTVELAQVLGADELDLNELLEQWWSVLPDRIRMLGDSSVKLPELPESLVHSVESLWQHAVQEAQSALTTDKQYQQLASEDARRHSETELFKAQSQQAEMDQVFREVQQQLEQEKHHVQVLDAEISVLKINLATVTTEQKTEEQRRLNTEQELNLLQKKMDDSKRTFDQRVLEEQRHGLDQVAKAEADTRYYRSALEKLRDECGRKESALTKDIHNLQALVAKKDVKLDTGKTQIKALETELKRYQSDDSQSVRERSQLSSSLLSEQNRSKRLEDKVSEIKEELKRVSQKNISAANDASRRENLLRGQLKDKDEDVMRANARLVSLDKKITAHEEEIRRLRSRLS</sequence>
<evidence type="ECO:0000313" key="5">
    <source>
        <dbReference type="Proteomes" id="UP000595663"/>
    </source>
</evidence>
<reference evidence="4 5" key="1">
    <citation type="journal article" date="2008" name="Int. J. Syst. Evol. Microbiol.">
        <title>Amphritea japonica sp. nov. and Amphritea balenae sp. nov., isolated from the sediment adjacent to sperm whale carcasses off Kagoshima, Japan.</title>
        <authorList>
            <person name="Miyazaki M."/>
            <person name="Nogi Y."/>
            <person name="Fujiwara Y."/>
            <person name="Kawato M."/>
            <person name="Nagahama T."/>
            <person name="Kubokawa K."/>
            <person name="Horikoshi K."/>
        </authorList>
    </citation>
    <scope>NUCLEOTIDE SEQUENCE [LARGE SCALE GENOMIC DNA]</scope>
    <source>
        <strain evidence="4 5">ATCC BAA-1530</strain>
    </source>
</reference>
<dbReference type="EMBL" id="AP014545">
    <property type="protein sequence ID" value="BBB26107.1"/>
    <property type="molecule type" value="Genomic_DNA"/>
</dbReference>
<dbReference type="Proteomes" id="UP000595663">
    <property type="component" value="Chromosome"/>
</dbReference>
<feature type="coiled-coil region" evidence="1">
    <location>
        <begin position="116"/>
        <end position="189"/>
    </location>
</feature>
<feature type="compositionally biased region" description="Low complexity" evidence="2">
    <location>
        <begin position="281"/>
        <end position="290"/>
    </location>
</feature>
<name>A0A7R6P9X1_9GAMM</name>
<gene>
    <name evidence="4" type="ORF">AMJAP_1512</name>
</gene>
<dbReference type="InterPro" id="IPR021104">
    <property type="entry name" value="KfrA_DNA-bd_N"/>
</dbReference>
<evidence type="ECO:0000256" key="1">
    <source>
        <dbReference type="SAM" id="Coils"/>
    </source>
</evidence>
<dbReference type="AlphaFoldDB" id="A0A7R6P9X1"/>
<protein>
    <submittedName>
        <fullName evidence="4">FLNA filamin</fullName>
    </submittedName>
</protein>
<proteinExistence type="predicted"/>
<evidence type="ECO:0000313" key="4">
    <source>
        <dbReference type="EMBL" id="BBB26107.1"/>
    </source>
</evidence>
<accession>A0A7R6P9X1</accession>
<dbReference type="RefSeq" id="WP_019621716.1">
    <property type="nucleotide sequence ID" value="NZ_AP014545.1"/>
</dbReference>
<feature type="region of interest" description="Disordered" evidence="2">
    <location>
        <begin position="269"/>
        <end position="295"/>
    </location>
</feature>
<evidence type="ECO:0000259" key="3">
    <source>
        <dbReference type="Pfam" id="PF11740"/>
    </source>
</evidence>